<comment type="cofactor">
    <cofactor evidence="9">
        <name>Zn(2+)</name>
        <dbReference type="ChEBI" id="CHEBI:29105"/>
    </cofactor>
    <cofactor evidence="9">
        <name>Co(2+)</name>
        <dbReference type="ChEBI" id="CHEBI:48828"/>
    </cofactor>
    <cofactor evidence="9">
        <name>Mn(2+)</name>
        <dbReference type="ChEBI" id="CHEBI:29035"/>
    </cofactor>
    <cofactor evidence="9">
        <name>Fe(2+)</name>
        <dbReference type="ChEBI" id="CHEBI:29033"/>
    </cofactor>
    <text evidence="9">Binds 2 divalent metal cations per subunit. Has a high-affinity and a low affinity metal-binding site. The true nature of the physiological cofactor is under debate. The enzyme is active with zinc, cobalt, manganese or divalent iron ions. Has high activity with zinc; zinc cofactor is transferred into the active site region by the ZNG1 zinc chaperone.</text>
</comment>
<dbReference type="Pfam" id="PF15801">
    <property type="entry name" value="zf-C6H2"/>
    <property type="match status" value="1"/>
</dbReference>
<dbReference type="GO" id="GO:0005829">
    <property type="term" value="C:cytosol"/>
    <property type="evidence" value="ECO:0007669"/>
    <property type="project" value="TreeGrafter"/>
</dbReference>
<comment type="similarity">
    <text evidence="9 10">Belongs to the peptidase M24A family. Methionine aminopeptidase type 1 subfamily.</text>
</comment>
<proteinExistence type="inferred from homology"/>
<dbReference type="PRINTS" id="PR00599">
    <property type="entry name" value="MAPEPTIDASE"/>
</dbReference>
<keyword evidence="8" id="KW-0862">Zinc</keyword>
<protein>
    <recommendedName>
        <fullName evidence="11">Methionine aminopeptidase</fullName>
        <ecNumber evidence="11">3.4.11.18</ecNumber>
    </recommendedName>
</protein>
<feature type="binding site" evidence="9">
    <location>
        <position position="265"/>
    </location>
    <ligand>
        <name>a protein</name>
        <dbReference type="ChEBI" id="CHEBI:16541"/>
    </ligand>
    <ligandPart>
        <name>N-terminal L-methionine residue</name>
        <dbReference type="ChEBI" id="CHEBI:64731"/>
    </ligandPart>
</feature>
<dbReference type="Gene3D" id="3.90.230.10">
    <property type="entry name" value="Creatinase/methionine aminopeptidase superfamily"/>
    <property type="match status" value="1"/>
</dbReference>
<dbReference type="PROSITE" id="PS00680">
    <property type="entry name" value="MAP_1"/>
    <property type="match status" value="1"/>
</dbReference>
<dbReference type="InterPro" id="IPR001714">
    <property type="entry name" value="Pept_M24_MAP"/>
</dbReference>
<feature type="binding site" evidence="9">
    <location>
        <position position="322"/>
    </location>
    <ligand>
        <name>Zn(2+)</name>
        <dbReference type="ChEBI" id="CHEBI:29105"/>
        <label>4</label>
        <note>catalytic</note>
    </ligand>
</feature>
<feature type="binding site" evidence="9">
    <location>
        <position position="258"/>
    </location>
    <ligand>
        <name>Zn(2+)</name>
        <dbReference type="ChEBI" id="CHEBI:29105"/>
        <label>4</label>
        <note>catalytic</note>
    </ligand>
</feature>
<evidence type="ECO:0000256" key="10">
    <source>
        <dbReference type="PROSITE-ProRule" id="PRU01357"/>
    </source>
</evidence>
<feature type="binding site" evidence="9">
    <location>
        <position position="291"/>
    </location>
    <ligand>
        <name>Zn(2+)</name>
        <dbReference type="ChEBI" id="CHEBI:29105"/>
        <label>4</label>
        <note>catalytic</note>
    </ligand>
</feature>
<dbReference type="Pfam" id="PF00557">
    <property type="entry name" value="Peptidase_M24"/>
    <property type="match status" value="1"/>
</dbReference>
<evidence type="ECO:0000256" key="4">
    <source>
        <dbReference type="ARBA" id="ARBA00022670"/>
    </source>
</evidence>
<evidence type="ECO:0000256" key="11">
    <source>
        <dbReference type="RuleBase" id="RU003653"/>
    </source>
</evidence>
<dbReference type="InterPro" id="IPR031615">
    <property type="entry name" value="Zfn-C6H2"/>
</dbReference>
<accession>A0A7S3YVT8</accession>
<comment type="subcellular location">
    <subcellularLocation>
        <location evidence="1 9">Cytoplasm</location>
    </subcellularLocation>
</comment>
<dbReference type="CDD" id="cd01086">
    <property type="entry name" value="MetAP1"/>
    <property type="match status" value="1"/>
</dbReference>
<evidence type="ECO:0000256" key="6">
    <source>
        <dbReference type="ARBA" id="ARBA00022771"/>
    </source>
</evidence>
<reference evidence="13" key="1">
    <citation type="submission" date="2021-01" db="EMBL/GenBank/DDBJ databases">
        <authorList>
            <person name="Corre E."/>
            <person name="Pelletier E."/>
            <person name="Niang G."/>
            <person name="Scheremetjew M."/>
            <person name="Finn R."/>
            <person name="Kale V."/>
            <person name="Holt S."/>
            <person name="Cochrane G."/>
            <person name="Meng A."/>
            <person name="Brown T."/>
            <person name="Cohen L."/>
        </authorList>
    </citation>
    <scope>NUCLEOTIDE SEQUENCE</scope>
    <source>
        <strain evidence="13">CCCM811</strain>
    </source>
</reference>
<dbReference type="GO" id="GO:0004239">
    <property type="term" value="F:initiator methionyl aminopeptidase activity"/>
    <property type="evidence" value="ECO:0007669"/>
    <property type="project" value="UniProtKB-UniRule"/>
</dbReference>
<evidence type="ECO:0000313" key="13">
    <source>
        <dbReference type="EMBL" id="CAE0663553.1"/>
    </source>
</evidence>
<dbReference type="InterPro" id="IPR000994">
    <property type="entry name" value="Pept_M24"/>
</dbReference>
<dbReference type="GO" id="GO:0070006">
    <property type="term" value="F:metalloaminopeptidase activity"/>
    <property type="evidence" value="ECO:0007669"/>
    <property type="project" value="UniProtKB-UniRule"/>
</dbReference>
<comment type="cofactor">
    <cofactor evidence="11">
        <name>Co(2+)</name>
        <dbReference type="ChEBI" id="CHEBI:48828"/>
    </cofactor>
    <cofactor evidence="11">
        <name>Zn(2+)</name>
        <dbReference type="ChEBI" id="CHEBI:29105"/>
    </cofactor>
    <cofactor evidence="11">
        <name>Mn(2+)</name>
        <dbReference type="ChEBI" id="CHEBI:29035"/>
    </cofactor>
    <cofactor evidence="11">
        <name>Fe(2+)</name>
        <dbReference type="ChEBI" id="CHEBI:29033"/>
    </cofactor>
    <text evidence="11">Binds 2 divalent metal cations per subunit. Has a high-affinity and a low affinity metal-binding site. The true nature of the physiological cofactor is under debate. The enzyme is active with cobalt, zinc, manganese or divalent iron ions.</text>
</comment>
<dbReference type="GO" id="GO:0006508">
    <property type="term" value="P:proteolysis"/>
    <property type="evidence" value="ECO:0007669"/>
    <property type="project" value="UniProtKB-KW"/>
</dbReference>
<evidence type="ECO:0000259" key="12">
    <source>
        <dbReference type="PROSITE" id="PS52013"/>
    </source>
</evidence>
<dbReference type="SUPFAM" id="SSF55920">
    <property type="entry name" value="Creatinase/aminopeptidase"/>
    <property type="match status" value="1"/>
</dbReference>
<keyword evidence="7 9" id="KW-0378">Hydrolase</keyword>
<evidence type="ECO:0000256" key="3">
    <source>
        <dbReference type="ARBA" id="ARBA00022490"/>
    </source>
</evidence>
<feature type="binding site" evidence="9">
    <location>
        <position position="322"/>
    </location>
    <ligand>
        <name>Zn(2+)</name>
        <dbReference type="ChEBI" id="CHEBI:29105"/>
        <label>3</label>
    </ligand>
</feature>
<dbReference type="HAMAP" id="MF_01974">
    <property type="entry name" value="MetAP_1"/>
    <property type="match status" value="1"/>
</dbReference>
<comment type="function">
    <text evidence="9 11">Cotranslationally removes the N-terminal methionine from nascent proteins. The N-terminal methionine is often cleaved when the second residue in the primary sequence is small and uncharged (Met-Ala-, Cys, Gly, Pro, Ser, Thr, or Val).</text>
</comment>
<evidence type="ECO:0000256" key="7">
    <source>
        <dbReference type="ARBA" id="ARBA00022801"/>
    </source>
</evidence>
<dbReference type="FunFam" id="3.90.230.10:FF:000010">
    <property type="entry name" value="Methionine aminopeptidase"/>
    <property type="match status" value="1"/>
</dbReference>
<keyword evidence="2 9" id="KW-0031">Aminopeptidase</keyword>
<dbReference type="AlphaFoldDB" id="A0A7S3YVT8"/>
<evidence type="ECO:0000256" key="2">
    <source>
        <dbReference type="ARBA" id="ARBA00022438"/>
    </source>
</evidence>
<dbReference type="GO" id="GO:0008270">
    <property type="term" value="F:zinc ion binding"/>
    <property type="evidence" value="ECO:0007669"/>
    <property type="project" value="UniProtKB-KW"/>
</dbReference>
<gene>
    <name evidence="13" type="ORF">LGLO00237_LOCUS15155</name>
</gene>
<sequence length="360" mass="40983">MATLQCPKCLKLGLPSTYYCDKKCFTQAWKAHNQIHKEHARRLAFKPPSFAYTGKLRPHYVTPMRKVPAHIKKPDYAISGTPVSEMRDKDKVVILNEKQIEGLREACRVGREVLDLAGHMVKPGVTTEEIDVKVHQWCIERGAYPSPLNYHNFPKSCCTSPNEVICHGIPDARPLQEGDIVNIDITVYKNGFHGDLNETFLVGEVDEESKKLVRTTYESLMLAIRACKPDFFIRDFGKIISKHCNRKNYSVVRSYCGHGIGELFHCAPNVPHYSKNKAIGTCKPGMAFTIEPMINIKSWRDKTWPDNWTSVTADGKRSAQFEHTILVTETGCEVLTARTANSKPFWWEEQKEVKDKKTSK</sequence>
<feature type="binding site" evidence="9">
    <location>
        <position position="167"/>
    </location>
    <ligand>
        <name>a protein</name>
        <dbReference type="ChEBI" id="CHEBI:16541"/>
    </ligand>
    <ligandPart>
        <name>N-terminal L-methionine residue</name>
        <dbReference type="ChEBI" id="CHEBI:64731"/>
    </ligandPart>
</feature>
<dbReference type="PANTHER" id="PTHR43330">
    <property type="entry name" value="METHIONINE AMINOPEPTIDASE"/>
    <property type="match status" value="1"/>
</dbReference>
<dbReference type="EC" id="3.4.11.18" evidence="11"/>
<keyword evidence="3 9" id="KW-0963">Cytoplasm</keyword>
<name>A0A7S3YVT8_9EUKA</name>
<keyword evidence="6 10" id="KW-0863">Zinc-finger</keyword>
<dbReference type="InterPro" id="IPR002467">
    <property type="entry name" value="Pept_M24A_MAP1"/>
</dbReference>
<dbReference type="InterPro" id="IPR036005">
    <property type="entry name" value="Creatinase/aminopeptidase-like"/>
</dbReference>
<evidence type="ECO:0000256" key="5">
    <source>
        <dbReference type="ARBA" id="ARBA00022723"/>
    </source>
</evidence>
<evidence type="ECO:0000256" key="9">
    <source>
        <dbReference type="HAMAP-Rule" id="MF_03174"/>
    </source>
</evidence>
<feature type="binding site" evidence="9">
    <location>
        <position position="195"/>
    </location>
    <ligand>
        <name>Zn(2+)</name>
        <dbReference type="ChEBI" id="CHEBI:29105"/>
        <label>4</label>
        <note>catalytic</note>
    </ligand>
</feature>
<dbReference type="NCBIfam" id="TIGR00500">
    <property type="entry name" value="met_pdase_I"/>
    <property type="match status" value="1"/>
</dbReference>
<organism evidence="13">
    <name type="scientific">Lotharella globosa</name>
    <dbReference type="NCBI Taxonomy" id="91324"/>
    <lineage>
        <taxon>Eukaryota</taxon>
        <taxon>Sar</taxon>
        <taxon>Rhizaria</taxon>
        <taxon>Cercozoa</taxon>
        <taxon>Chlorarachniophyceae</taxon>
        <taxon>Lotharella</taxon>
    </lineage>
</organism>
<keyword evidence="5 9" id="KW-0479">Metal-binding</keyword>
<feature type="domain" description="C6H2-type" evidence="12">
    <location>
        <begin position="1"/>
        <end position="43"/>
    </location>
</feature>
<comment type="subunit">
    <text evidence="9">Associates with the 60S ribosomal subunit of the 80S translational complex.</text>
</comment>
<dbReference type="EMBL" id="HBIV01021053">
    <property type="protein sequence ID" value="CAE0663553.1"/>
    <property type="molecule type" value="Transcribed_RNA"/>
</dbReference>
<feature type="binding site" evidence="9">
    <location>
        <position position="184"/>
    </location>
    <ligand>
        <name>Zn(2+)</name>
        <dbReference type="ChEBI" id="CHEBI:29105"/>
        <label>3</label>
    </ligand>
</feature>
<feature type="binding site" evidence="9">
    <location>
        <position position="195"/>
    </location>
    <ligand>
        <name>Zn(2+)</name>
        <dbReference type="ChEBI" id="CHEBI:29105"/>
        <label>3</label>
    </ligand>
</feature>
<comment type="catalytic activity">
    <reaction evidence="9 11">
        <text>Release of N-terminal amino acids, preferentially methionine, from peptides and arylamides.</text>
        <dbReference type="EC" id="3.4.11.18"/>
    </reaction>
</comment>
<evidence type="ECO:0000256" key="8">
    <source>
        <dbReference type="ARBA" id="ARBA00022833"/>
    </source>
</evidence>
<dbReference type="PROSITE" id="PS52013">
    <property type="entry name" value="ZF_C6H2"/>
    <property type="match status" value="1"/>
</dbReference>
<evidence type="ECO:0000256" key="1">
    <source>
        <dbReference type="ARBA" id="ARBA00004496"/>
    </source>
</evidence>
<keyword evidence="4 9" id="KW-0645">Protease</keyword>
<dbReference type="PANTHER" id="PTHR43330:SF7">
    <property type="entry name" value="METHIONINE AMINOPEPTIDASE 1"/>
    <property type="match status" value="1"/>
</dbReference>